<dbReference type="PROSITE" id="PS50878">
    <property type="entry name" value="RT_POL"/>
    <property type="match status" value="1"/>
</dbReference>
<evidence type="ECO:0000256" key="10">
    <source>
        <dbReference type="ARBA" id="ARBA00022918"/>
    </source>
</evidence>
<sequence>MEAHHDPTEAHHDPTDKISNFSSCSLPIVSIRIGDIMCNALIDTGATLNILSSSILKKLTNIKEIDAPPIELKTINGVSVATHRVIECNVEIGKSNFLAHMVTTNNDLSPSFDVILGLNFLNMHNFTIDCTANCLRNSQVEVNWNFSRVFPQTCGYSLEHNFENLQNRENSSFKEVNENDHSVYNCDVTLGRVFSKVTIPPLSQRYVDIKLDNPTINALSSSKPLLIEKEKNSLSTSFLVSRSVSHLSKSSTCLALVLNLNDTPLTLNKGMVIANVSPIHEFASIENVNCVSSGNSNDNKNWLKEIKLNHLTSSQQQQVLELLNKYNNVFAQNISDLGECGIIKHTIQLTDDIPTRQKPYRVPYNLKNEMKNQINILLDAGIIQPSTSPYCAPVLLVKKSDGSFRLVADLRKLNSKTIPDNFPLPKIDEMIDQLSGAKFFSTMDLTSGFHQMSMHPDHMHYTGIATEFGLFEYKRLPFGLKNASSSFQRLMSIVLAGLSDLQIACYIDDVIIASHNFQDHLQRLELVFQRLTAANLKVKPSKCSFLQFEISFLGHTVREGQVLPDPKNLDSIKNTMPPRTKKQVRSFLGLTGFYRKFIPNYSKKAIPLTNLTKETSKFTWSEKEQLAFDSLKNCLISEPCLSLPDFSKPFALCSDASKFSLGAVLIQEDDTGFQHPVAFASRKLGPTEIKYSVCEKEALGILFAITHFKNYLYGSEFIVYCDQQSLSRIKTLKDPSSRISRWFLTLQEYSYKIIHKPGRLNHMADYLSRARYPNEDSVSITDIHEVHALNSNCTEFNLSSFPMEELIAKQNSDSYCNNIKSKLESNFQFSPKSPKFFLKNDLLLCYRENMGRHDSKAKLVVPQSLVQNVLQLCHDNNSVAHSGLSRTLKRVKVNYFWHGLYHTVKQYIASCHSCIQRRGFAKTSKAPVQRIPTTDFPFQKCAFDAVGPLVTSTFGNKFIIVISDYFTRYAEAYPVPNIQSSTVARVLLDFISRHGIMETLYSDRGSNFLSEAMMEVYQRLGISKRHTLSFNPQGNGLVERLNKTLIDTLSHLVSETQEDWCQHLPLALMAFRNAYHRTVEETPAFLLYGRDPVMPYDLIFSDPVRTYSDTPSYAQQLVNRLQSTYTLVKNNLEKSADEIQKHQKPFPKSKQICVGNLVYLHTPKIKLHTSKKLAKQNQGPFRVVKQNSLVSFEIQHINQPSNKQTVHVNRLVKVVERDTFPCIQDSSKNHCSSSHSLERQPDEDETSKLYPPYTLPYKDPGEDVFTPLNQQIASSSAVSTPAVTNNSQTGVLPRSCPYDLRPRNANGFVY</sequence>
<dbReference type="Pfam" id="PF00665">
    <property type="entry name" value="rve"/>
    <property type="match status" value="1"/>
</dbReference>
<evidence type="ECO:0000256" key="4">
    <source>
        <dbReference type="ARBA" id="ARBA00022722"/>
    </source>
</evidence>
<dbReference type="SUPFAM" id="SSF53098">
    <property type="entry name" value="Ribonuclease H-like"/>
    <property type="match status" value="1"/>
</dbReference>
<dbReference type="Gene3D" id="3.30.70.270">
    <property type="match status" value="2"/>
</dbReference>
<dbReference type="Gene3D" id="3.10.10.10">
    <property type="entry name" value="HIV Type 1 Reverse Transcriptase, subunit A, domain 1"/>
    <property type="match status" value="1"/>
</dbReference>
<keyword evidence="7" id="KW-0460">Magnesium</keyword>
<dbReference type="GO" id="GO:0003964">
    <property type="term" value="F:RNA-directed DNA polymerase activity"/>
    <property type="evidence" value="ECO:0007669"/>
    <property type="project" value="UniProtKB-KW"/>
</dbReference>
<dbReference type="EMBL" id="BGPR01081550">
    <property type="protein sequence ID" value="GBL83436.1"/>
    <property type="molecule type" value="Genomic_DNA"/>
</dbReference>
<dbReference type="GO" id="GO:0015074">
    <property type="term" value="P:DNA integration"/>
    <property type="evidence" value="ECO:0007669"/>
    <property type="project" value="UniProtKB-KW"/>
</dbReference>
<keyword evidence="10" id="KW-0695">RNA-directed DNA polymerase</keyword>
<evidence type="ECO:0000256" key="9">
    <source>
        <dbReference type="ARBA" id="ARBA00022908"/>
    </source>
</evidence>
<dbReference type="InterPro" id="IPR054465">
    <property type="entry name" value="Integrase_p58-like_C"/>
</dbReference>
<dbReference type="FunFam" id="3.30.420.10:FF:000032">
    <property type="entry name" value="Retrovirus-related Pol polyprotein from transposon 297-like Protein"/>
    <property type="match status" value="1"/>
</dbReference>
<keyword evidence="9" id="KW-0229">DNA integration</keyword>
<evidence type="ECO:0000256" key="1">
    <source>
        <dbReference type="ARBA" id="ARBA00012493"/>
    </source>
</evidence>
<dbReference type="InterPro" id="IPR050951">
    <property type="entry name" value="Retrovirus_Pol_polyprotein"/>
</dbReference>
<dbReference type="SUPFAM" id="SSF56672">
    <property type="entry name" value="DNA/RNA polymerases"/>
    <property type="match status" value="1"/>
</dbReference>
<feature type="region of interest" description="Disordered" evidence="12">
    <location>
        <begin position="1226"/>
        <end position="1253"/>
    </location>
</feature>
<dbReference type="InterPro" id="IPR000477">
    <property type="entry name" value="RT_dom"/>
</dbReference>
<reference evidence="15 16" key="1">
    <citation type="journal article" date="2019" name="Sci. Rep.">
        <title>Orb-weaving spider Araneus ventricosus genome elucidates the spidroin gene catalogue.</title>
        <authorList>
            <person name="Kono N."/>
            <person name="Nakamura H."/>
            <person name="Ohtoshi R."/>
            <person name="Moran D.A.P."/>
            <person name="Shinohara A."/>
            <person name="Yoshida Y."/>
            <person name="Fujiwara M."/>
            <person name="Mori M."/>
            <person name="Tomita M."/>
            <person name="Arakawa K."/>
        </authorList>
    </citation>
    <scope>NUCLEOTIDE SEQUENCE [LARGE SCALE GENOMIC DNA]</scope>
</reference>
<dbReference type="InterPro" id="IPR043128">
    <property type="entry name" value="Rev_trsase/Diguanyl_cyclase"/>
</dbReference>
<dbReference type="InterPro" id="IPR041577">
    <property type="entry name" value="RT_RNaseH_2"/>
</dbReference>
<keyword evidence="3" id="KW-0548">Nucleotidyltransferase</keyword>
<accession>A0A4Y2AWH3</accession>
<dbReference type="PANTHER" id="PTHR37984:SF5">
    <property type="entry name" value="PROTEIN NYNRIN-LIKE"/>
    <property type="match status" value="1"/>
</dbReference>
<organism evidence="15 16">
    <name type="scientific">Araneus ventricosus</name>
    <name type="common">Orbweaver spider</name>
    <name type="synonym">Epeira ventricosa</name>
    <dbReference type="NCBI Taxonomy" id="182803"/>
    <lineage>
        <taxon>Eukaryota</taxon>
        <taxon>Metazoa</taxon>
        <taxon>Ecdysozoa</taxon>
        <taxon>Arthropoda</taxon>
        <taxon>Chelicerata</taxon>
        <taxon>Arachnida</taxon>
        <taxon>Araneae</taxon>
        <taxon>Araneomorphae</taxon>
        <taxon>Entelegynae</taxon>
        <taxon>Araneoidea</taxon>
        <taxon>Araneidae</taxon>
        <taxon>Araneus</taxon>
    </lineage>
</organism>
<dbReference type="InterPro" id="IPR041588">
    <property type="entry name" value="Integrase_H2C2"/>
</dbReference>
<evidence type="ECO:0000256" key="2">
    <source>
        <dbReference type="ARBA" id="ARBA00022679"/>
    </source>
</evidence>
<evidence type="ECO:0000256" key="6">
    <source>
        <dbReference type="ARBA" id="ARBA00022801"/>
    </source>
</evidence>
<feature type="domain" description="Reverse transcriptase" evidence="13">
    <location>
        <begin position="378"/>
        <end position="557"/>
    </location>
</feature>
<dbReference type="PROSITE" id="PS00141">
    <property type="entry name" value="ASP_PROTEASE"/>
    <property type="match status" value="1"/>
</dbReference>
<keyword evidence="6" id="KW-0378">Hydrolase</keyword>
<evidence type="ECO:0000256" key="7">
    <source>
        <dbReference type="ARBA" id="ARBA00022842"/>
    </source>
</evidence>
<dbReference type="Proteomes" id="UP000499080">
    <property type="component" value="Unassembled WGS sequence"/>
</dbReference>
<gene>
    <name evidence="15" type="primary">pol_4305</name>
    <name evidence="15" type="ORF">AVEN_29755_1</name>
</gene>
<dbReference type="SUPFAM" id="SSF50630">
    <property type="entry name" value="Acid proteases"/>
    <property type="match status" value="1"/>
</dbReference>
<keyword evidence="4" id="KW-0540">Nuclease</keyword>
<keyword evidence="11" id="KW-0511">Multifunctional enzyme</keyword>
<dbReference type="InterPro" id="IPR001584">
    <property type="entry name" value="Integrase_cat-core"/>
</dbReference>
<comment type="caution">
    <text evidence="15">The sequence shown here is derived from an EMBL/GenBank/DDBJ whole genome shotgun (WGS) entry which is preliminary data.</text>
</comment>
<dbReference type="Pfam" id="PF00078">
    <property type="entry name" value="RVT_1"/>
    <property type="match status" value="1"/>
</dbReference>
<name>A0A4Y2AWH3_ARAVE</name>
<evidence type="ECO:0000313" key="16">
    <source>
        <dbReference type="Proteomes" id="UP000499080"/>
    </source>
</evidence>
<keyword evidence="2" id="KW-0808">Transferase</keyword>
<dbReference type="FunFam" id="3.10.20.370:FF:000001">
    <property type="entry name" value="Retrovirus-related Pol polyprotein from transposon 17.6-like protein"/>
    <property type="match status" value="1"/>
</dbReference>
<dbReference type="InterPro" id="IPR012337">
    <property type="entry name" value="RNaseH-like_sf"/>
</dbReference>
<dbReference type="GO" id="GO:0003723">
    <property type="term" value="F:RNA binding"/>
    <property type="evidence" value="ECO:0007669"/>
    <property type="project" value="UniProtKB-KW"/>
</dbReference>
<proteinExistence type="predicted"/>
<dbReference type="InterPro" id="IPR001969">
    <property type="entry name" value="Aspartic_peptidase_AS"/>
</dbReference>
<dbReference type="InterPro" id="IPR021109">
    <property type="entry name" value="Peptidase_aspartic_dom_sf"/>
</dbReference>
<dbReference type="Pfam" id="PF17921">
    <property type="entry name" value="Integrase_H2C2"/>
    <property type="match status" value="1"/>
</dbReference>
<dbReference type="Pfam" id="PF17919">
    <property type="entry name" value="RT_RNaseH_2"/>
    <property type="match status" value="1"/>
</dbReference>
<dbReference type="Pfam" id="PF13975">
    <property type="entry name" value="gag-asp_proteas"/>
    <property type="match status" value="1"/>
</dbReference>
<dbReference type="CDD" id="cd09274">
    <property type="entry name" value="RNase_HI_RT_Ty3"/>
    <property type="match status" value="1"/>
</dbReference>
<dbReference type="Gene3D" id="2.40.70.10">
    <property type="entry name" value="Acid Proteases"/>
    <property type="match status" value="1"/>
</dbReference>
<dbReference type="FunFam" id="1.10.340.70:FF:000001">
    <property type="entry name" value="Retrovirus-related Pol polyprotein from transposon gypsy-like Protein"/>
    <property type="match status" value="1"/>
</dbReference>
<dbReference type="PROSITE" id="PS50994">
    <property type="entry name" value="INTEGRASE"/>
    <property type="match status" value="1"/>
</dbReference>
<dbReference type="GO" id="GO:0004519">
    <property type="term" value="F:endonuclease activity"/>
    <property type="evidence" value="ECO:0007669"/>
    <property type="project" value="UniProtKB-KW"/>
</dbReference>
<keyword evidence="5" id="KW-0255">Endonuclease</keyword>
<dbReference type="Gene3D" id="1.10.340.70">
    <property type="match status" value="1"/>
</dbReference>
<protein>
    <recommendedName>
        <fullName evidence="1">RNA-directed DNA polymerase</fullName>
        <ecNumber evidence="1">2.7.7.49</ecNumber>
    </recommendedName>
</protein>
<keyword evidence="8" id="KW-0694">RNA-binding</keyword>
<evidence type="ECO:0000256" key="11">
    <source>
        <dbReference type="ARBA" id="ARBA00023268"/>
    </source>
</evidence>
<evidence type="ECO:0000256" key="8">
    <source>
        <dbReference type="ARBA" id="ARBA00022884"/>
    </source>
</evidence>
<dbReference type="Gene3D" id="3.30.420.10">
    <property type="entry name" value="Ribonuclease H-like superfamily/Ribonuclease H"/>
    <property type="match status" value="1"/>
</dbReference>
<dbReference type="GO" id="GO:0004190">
    <property type="term" value="F:aspartic-type endopeptidase activity"/>
    <property type="evidence" value="ECO:0007669"/>
    <property type="project" value="InterPro"/>
</dbReference>
<dbReference type="GO" id="GO:0042575">
    <property type="term" value="C:DNA polymerase complex"/>
    <property type="evidence" value="ECO:0007669"/>
    <property type="project" value="UniProtKB-ARBA"/>
</dbReference>
<dbReference type="FunFam" id="3.30.70.270:FF:000020">
    <property type="entry name" value="Transposon Tf2-6 polyprotein-like Protein"/>
    <property type="match status" value="1"/>
</dbReference>
<dbReference type="PANTHER" id="PTHR37984">
    <property type="entry name" value="PROTEIN CBG26694"/>
    <property type="match status" value="1"/>
</dbReference>
<evidence type="ECO:0000259" key="14">
    <source>
        <dbReference type="PROSITE" id="PS50994"/>
    </source>
</evidence>
<dbReference type="GO" id="GO:0006508">
    <property type="term" value="P:proteolysis"/>
    <property type="evidence" value="ECO:0007669"/>
    <property type="project" value="InterPro"/>
</dbReference>
<dbReference type="CDD" id="cd00303">
    <property type="entry name" value="retropepsin_like"/>
    <property type="match status" value="1"/>
</dbReference>
<evidence type="ECO:0000256" key="5">
    <source>
        <dbReference type="ARBA" id="ARBA00022759"/>
    </source>
</evidence>
<feature type="domain" description="Integrase catalytic" evidence="14">
    <location>
        <begin position="933"/>
        <end position="1091"/>
    </location>
</feature>
<evidence type="ECO:0000256" key="3">
    <source>
        <dbReference type="ARBA" id="ARBA00022695"/>
    </source>
</evidence>
<keyword evidence="16" id="KW-1185">Reference proteome</keyword>
<dbReference type="Pfam" id="PF22938">
    <property type="entry name" value="Integrase_p58_C"/>
    <property type="match status" value="1"/>
</dbReference>
<dbReference type="InterPro" id="IPR036397">
    <property type="entry name" value="RNaseH_sf"/>
</dbReference>
<dbReference type="InterPro" id="IPR043502">
    <property type="entry name" value="DNA/RNA_pol_sf"/>
</dbReference>
<dbReference type="EC" id="2.7.7.49" evidence="1"/>
<dbReference type="Gene3D" id="3.10.20.370">
    <property type="match status" value="1"/>
</dbReference>
<evidence type="ECO:0000256" key="12">
    <source>
        <dbReference type="SAM" id="MobiDB-lite"/>
    </source>
</evidence>
<evidence type="ECO:0000313" key="15">
    <source>
        <dbReference type="EMBL" id="GBL83436.1"/>
    </source>
</evidence>
<evidence type="ECO:0000259" key="13">
    <source>
        <dbReference type="PROSITE" id="PS50878"/>
    </source>
</evidence>
<dbReference type="CDD" id="cd01647">
    <property type="entry name" value="RT_LTR"/>
    <property type="match status" value="1"/>
</dbReference>
<dbReference type="OrthoDB" id="6437448at2759"/>